<name>A0A5D6UVP0_9BACT</name>
<dbReference type="PANTHER" id="PTHR39200:SF1">
    <property type="entry name" value="AUTO-TRANSPORTER ADHESIN HEAD GIN DOMAIN-CONTAINING PROTEIN-RELATED"/>
    <property type="match status" value="1"/>
</dbReference>
<dbReference type="RefSeq" id="WP_149072054.1">
    <property type="nucleotide sequence ID" value="NZ_VTHL01000019.1"/>
</dbReference>
<proteinExistence type="predicted"/>
<keyword evidence="4" id="KW-1185">Reference proteome</keyword>
<feature type="domain" description="Putative auto-transporter adhesin head GIN" evidence="2">
    <location>
        <begin position="43"/>
        <end position="225"/>
    </location>
</feature>
<feature type="chain" id="PRO_5023037034" evidence="1">
    <location>
        <begin position="20"/>
        <end position="241"/>
    </location>
</feature>
<protein>
    <submittedName>
        <fullName evidence="3">DUF2807 domain-containing protein</fullName>
    </submittedName>
</protein>
<comment type="caution">
    <text evidence="3">The sequence shown here is derived from an EMBL/GenBank/DDBJ whole genome shotgun (WGS) entry which is preliminary data.</text>
</comment>
<accession>A0A5D6UVP0</accession>
<feature type="signal peptide" evidence="1">
    <location>
        <begin position="1"/>
        <end position="19"/>
    </location>
</feature>
<dbReference type="InterPro" id="IPR021255">
    <property type="entry name" value="DUF2807"/>
</dbReference>
<evidence type="ECO:0000259" key="2">
    <source>
        <dbReference type="Pfam" id="PF10988"/>
    </source>
</evidence>
<evidence type="ECO:0000256" key="1">
    <source>
        <dbReference type="SAM" id="SignalP"/>
    </source>
</evidence>
<dbReference type="Pfam" id="PF10988">
    <property type="entry name" value="DUF2807"/>
    <property type="match status" value="1"/>
</dbReference>
<dbReference type="AlphaFoldDB" id="A0A5D6UVP0"/>
<sequence length="241" mass="25857">MKMRLLTALLPLAALLAGCHNDILGPTVRGSGPIQSETRTIEEFTEVELPIDAEVYLTQGVTQEVRVEAQGNILDVLETDVDGNRLHIDFGRTIVRRHDRIRVYLTTPRLTRLVLAGSGHIVSTNTWLLPRLDVSISGSGSTDLACEQATNLTTTISGSGKARWEGNAGHHEINISGSGEVASYDLDTDAVDVNLVGSGRAKVRVADNLTVRISGSGNVYYKGRPNISTEVSGSGRVLNAN</sequence>
<dbReference type="PANTHER" id="PTHR39200">
    <property type="entry name" value="HYPOTHETICAL EXPORTED PROTEIN"/>
    <property type="match status" value="1"/>
</dbReference>
<evidence type="ECO:0000313" key="4">
    <source>
        <dbReference type="Proteomes" id="UP000322791"/>
    </source>
</evidence>
<dbReference type="PROSITE" id="PS51257">
    <property type="entry name" value="PROKAR_LIPOPROTEIN"/>
    <property type="match status" value="1"/>
</dbReference>
<gene>
    <name evidence="3" type="ORF">FY528_16135</name>
</gene>
<dbReference type="Gene3D" id="2.160.20.120">
    <property type="match status" value="1"/>
</dbReference>
<dbReference type="Proteomes" id="UP000322791">
    <property type="component" value="Unassembled WGS sequence"/>
</dbReference>
<reference evidence="3 4" key="1">
    <citation type="submission" date="2019-08" db="EMBL/GenBank/DDBJ databases">
        <authorList>
            <person name="Seo M.-J."/>
        </authorList>
    </citation>
    <scope>NUCLEOTIDE SEQUENCE [LARGE SCALE GENOMIC DNA]</scope>
    <source>
        <strain evidence="3 4">KIGAM108</strain>
    </source>
</reference>
<organism evidence="3 4">
    <name type="scientific">Hymenobacter lutimineralis</name>
    <dbReference type="NCBI Taxonomy" id="2606448"/>
    <lineage>
        <taxon>Bacteria</taxon>
        <taxon>Pseudomonadati</taxon>
        <taxon>Bacteroidota</taxon>
        <taxon>Cytophagia</taxon>
        <taxon>Cytophagales</taxon>
        <taxon>Hymenobacteraceae</taxon>
        <taxon>Hymenobacter</taxon>
    </lineage>
</organism>
<evidence type="ECO:0000313" key="3">
    <source>
        <dbReference type="EMBL" id="TYZ07035.1"/>
    </source>
</evidence>
<dbReference type="EMBL" id="VTHL01000019">
    <property type="protein sequence ID" value="TYZ07035.1"/>
    <property type="molecule type" value="Genomic_DNA"/>
</dbReference>
<keyword evidence="1" id="KW-0732">Signal</keyword>